<accession>A0A8S5SNP0</accession>
<organism evidence="1">
    <name type="scientific">Siphoviridae sp. cteZR38</name>
    <dbReference type="NCBI Taxonomy" id="2827906"/>
    <lineage>
        <taxon>Viruses</taxon>
        <taxon>Duplodnaviria</taxon>
        <taxon>Heunggongvirae</taxon>
        <taxon>Uroviricota</taxon>
        <taxon>Caudoviricetes</taxon>
    </lineage>
</organism>
<evidence type="ECO:0000313" key="1">
    <source>
        <dbReference type="EMBL" id="DAF52419.1"/>
    </source>
</evidence>
<sequence>MIHFDFDYTGWEKLQEKILRVPPRLGKKVSYGASKDAKTYLQSRIKYNRYNLLTAITARRETDEMYVIKARGKPSGYEKYVHDGRGSFSAKNKKALHWVDKSGKDVFVPKPKKVAAFRGYHYYPHAVKTTESKINKYVSETLKDVGL</sequence>
<dbReference type="EMBL" id="BK032636">
    <property type="protein sequence ID" value="DAF52419.1"/>
    <property type="molecule type" value="Genomic_DNA"/>
</dbReference>
<reference evidence="1" key="1">
    <citation type="journal article" date="2021" name="Proc. Natl. Acad. Sci. U.S.A.">
        <title>A Catalog of Tens of Thousands of Viruses from Human Metagenomes Reveals Hidden Associations with Chronic Diseases.</title>
        <authorList>
            <person name="Tisza M.J."/>
            <person name="Buck C.B."/>
        </authorList>
    </citation>
    <scope>NUCLEOTIDE SEQUENCE</scope>
    <source>
        <strain evidence="1">CteZR38</strain>
    </source>
</reference>
<protein>
    <submittedName>
        <fullName evidence="1">Uncharacterized protein</fullName>
    </submittedName>
</protein>
<name>A0A8S5SNP0_9CAUD</name>
<proteinExistence type="predicted"/>